<dbReference type="AlphaFoldDB" id="A0A9D0ZQ64"/>
<keyword evidence="1" id="KW-1133">Transmembrane helix</keyword>
<evidence type="ECO:0000256" key="1">
    <source>
        <dbReference type="SAM" id="Phobius"/>
    </source>
</evidence>
<protein>
    <submittedName>
        <fullName evidence="2">Uncharacterized protein</fullName>
    </submittedName>
</protein>
<keyword evidence="1" id="KW-0812">Transmembrane</keyword>
<dbReference type="EMBL" id="DVFV01000042">
    <property type="protein sequence ID" value="HIQ90461.1"/>
    <property type="molecule type" value="Genomic_DNA"/>
</dbReference>
<evidence type="ECO:0000313" key="2">
    <source>
        <dbReference type="EMBL" id="HIQ90461.1"/>
    </source>
</evidence>
<dbReference type="Proteomes" id="UP000886786">
    <property type="component" value="Unassembled WGS sequence"/>
</dbReference>
<organism evidence="2 3">
    <name type="scientific">Candidatus Coprosoma intestinipullorum</name>
    <dbReference type="NCBI Taxonomy" id="2840752"/>
    <lineage>
        <taxon>Bacteria</taxon>
        <taxon>Bacillati</taxon>
        <taxon>Bacillota</taxon>
        <taxon>Bacillota incertae sedis</taxon>
        <taxon>Candidatus Coprosoma</taxon>
    </lineage>
</organism>
<reference evidence="2" key="1">
    <citation type="submission" date="2020-10" db="EMBL/GenBank/DDBJ databases">
        <authorList>
            <person name="Gilroy R."/>
        </authorList>
    </citation>
    <scope>NUCLEOTIDE SEQUENCE</scope>
    <source>
        <strain evidence="2">CHK147-3167</strain>
    </source>
</reference>
<gene>
    <name evidence="2" type="ORF">IAB27_02385</name>
</gene>
<feature type="transmembrane region" description="Helical" evidence="1">
    <location>
        <begin position="409"/>
        <end position="429"/>
    </location>
</feature>
<name>A0A9D0ZQ64_9FIRM</name>
<reference evidence="2" key="2">
    <citation type="journal article" date="2021" name="PeerJ">
        <title>Extensive microbial diversity within the chicken gut microbiome revealed by metagenomics and culture.</title>
        <authorList>
            <person name="Gilroy R."/>
            <person name="Ravi A."/>
            <person name="Getino M."/>
            <person name="Pursley I."/>
            <person name="Horton D.L."/>
            <person name="Alikhan N.F."/>
            <person name="Baker D."/>
            <person name="Gharbi K."/>
            <person name="Hall N."/>
            <person name="Watson M."/>
            <person name="Adriaenssens E.M."/>
            <person name="Foster-Nyarko E."/>
            <person name="Jarju S."/>
            <person name="Secka A."/>
            <person name="Antonio M."/>
            <person name="Oren A."/>
            <person name="Chaudhuri R.R."/>
            <person name="La Ragione R."/>
            <person name="Hildebrand F."/>
            <person name="Pallen M.J."/>
        </authorList>
    </citation>
    <scope>NUCLEOTIDE SEQUENCE</scope>
    <source>
        <strain evidence="2">CHK147-3167</strain>
    </source>
</reference>
<proteinExistence type="predicted"/>
<accession>A0A9D0ZQ64</accession>
<sequence>MKKIIIVGIFILGMILPNINVKAVDVANEEELRTAIEQGGDITLTKDIEVTQPLVIDKDVNIHSDNWRYIMMQGDNTLMTVNSGNVAIDENIGLFAGWNGEYNEYDEPDNVVKGQGTALVVNGGNVYGIWLVTCGGKVGMIINGGNVRTSGYIKAGVYNENNDTYSSGGNALIINGGSFVKGNELHLLSGGTALTLNKGSNITLNCEDSYSIIGSFEENGIEVNDGSVVNINSSKRLFIFGSQNAIYLNGGTANLNGKFGLSSSDTGHGIYINKGINTNTKGDVLNLKNNSIFMYGESTSNFSIYVNPEIAVVKVIDEKNFFSFEDNKLKLDFCSNYSSAANTDSEEGPKICNNLSSYYDGPIESNELGKCMVVYINGEKQNEVDASCNPVSEEGNNNPQVVEVPATSAYGSLIIATLGIICVIVSIIVTRKVIKKAN</sequence>
<dbReference type="InterPro" id="IPR012332">
    <property type="entry name" value="Autotransporter_pectin_lyase_C"/>
</dbReference>
<comment type="caution">
    <text evidence="2">The sequence shown here is derived from an EMBL/GenBank/DDBJ whole genome shotgun (WGS) entry which is preliminary data.</text>
</comment>
<evidence type="ECO:0000313" key="3">
    <source>
        <dbReference type="Proteomes" id="UP000886786"/>
    </source>
</evidence>
<keyword evidence="1" id="KW-0472">Membrane</keyword>
<dbReference type="Gene3D" id="2.160.20.20">
    <property type="match status" value="1"/>
</dbReference>